<evidence type="ECO:0000256" key="1">
    <source>
        <dbReference type="SAM" id="MobiDB-lite"/>
    </source>
</evidence>
<evidence type="ECO:0000256" key="2">
    <source>
        <dbReference type="SAM" id="Phobius"/>
    </source>
</evidence>
<dbReference type="Proteomes" id="UP001620645">
    <property type="component" value="Unassembled WGS sequence"/>
</dbReference>
<keyword evidence="2" id="KW-1133">Transmembrane helix</keyword>
<evidence type="ECO:0008006" key="5">
    <source>
        <dbReference type="Google" id="ProtNLM"/>
    </source>
</evidence>
<name>A0ABD2IQ85_HETSC</name>
<evidence type="ECO:0000313" key="4">
    <source>
        <dbReference type="Proteomes" id="UP001620645"/>
    </source>
</evidence>
<protein>
    <recommendedName>
        <fullName evidence="5">Transmembrane protein</fullName>
    </recommendedName>
</protein>
<feature type="region of interest" description="Disordered" evidence="1">
    <location>
        <begin position="253"/>
        <end position="272"/>
    </location>
</feature>
<evidence type="ECO:0000313" key="3">
    <source>
        <dbReference type="EMBL" id="KAL3079616.1"/>
    </source>
</evidence>
<accession>A0ABD2IQ85</accession>
<feature type="region of interest" description="Disordered" evidence="1">
    <location>
        <begin position="100"/>
        <end position="126"/>
    </location>
</feature>
<dbReference type="EMBL" id="JBICCN010000300">
    <property type="protein sequence ID" value="KAL3079616.1"/>
    <property type="molecule type" value="Genomic_DNA"/>
</dbReference>
<sequence length="348" mass="38918">MLALCRFLFPWNLGFLFLVIFPIVNTDQQQSLWSGFYQNFAQELPQEERSDDTLALFAEMDEVDTVLTDGIGVAIMAPPSPAHPAFQKFYLDKNSAEKSDYRTDDGAGKSEAQNARSESSGDVKKLKKPWQRLRSLFARARLLKRTARVVQGYKRLKDVPGGWGQLVRKVYAEMIVAKRTGDGDAKLLPENSQRALQLLQHGESGAEGQAVPGAVQRVAVAHIEPFRDFWSLVKSSAQTLLALFKGPFHGTENAADGGKSGSGKSNGERQMSTTTEQFVRVLKTFAAEENGEGTIFTRSVVRKEGGETEGKLKRQRRRRKRFAPLIVFCMVIFVLWLIAFLHEICRAC</sequence>
<feature type="transmembrane region" description="Helical" evidence="2">
    <location>
        <begin position="6"/>
        <end position="24"/>
    </location>
</feature>
<organism evidence="3 4">
    <name type="scientific">Heterodera schachtii</name>
    <name type="common">Sugarbeet cyst nematode worm</name>
    <name type="synonym">Tylenchus schachtii</name>
    <dbReference type="NCBI Taxonomy" id="97005"/>
    <lineage>
        <taxon>Eukaryota</taxon>
        <taxon>Metazoa</taxon>
        <taxon>Ecdysozoa</taxon>
        <taxon>Nematoda</taxon>
        <taxon>Chromadorea</taxon>
        <taxon>Rhabditida</taxon>
        <taxon>Tylenchina</taxon>
        <taxon>Tylenchomorpha</taxon>
        <taxon>Tylenchoidea</taxon>
        <taxon>Heteroderidae</taxon>
        <taxon>Heteroderinae</taxon>
        <taxon>Heterodera</taxon>
    </lineage>
</organism>
<dbReference type="AlphaFoldDB" id="A0ABD2IQ85"/>
<keyword evidence="2" id="KW-0812">Transmembrane</keyword>
<reference evidence="3 4" key="1">
    <citation type="submission" date="2024-10" db="EMBL/GenBank/DDBJ databases">
        <authorList>
            <person name="Kim D."/>
        </authorList>
    </citation>
    <scope>NUCLEOTIDE SEQUENCE [LARGE SCALE GENOMIC DNA]</scope>
    <source>
        <strain evidence="3">Taebaek</strain>
    </source>
</reference>
<proteinExistence type="predicted"/>
<keyword evidence="2" id="KW-0472">Membrane</keyword>
<feature type="transmembrane region" description="Helical" evidence="2">
    <location>
        <begin position="322"/>
        <end position="341"/>
    </location>
</feature>
<comment type="caution">
    <text evidence="3">The sequence shown here is derived from an EMBL/GenBank/DDBJ whole genome shotgun (WGS) entry which is preliminary data.</text>
</comment>
<gene>
    <name evidence="3" type="ORF">niasHS_013898</name>
</gene>
<keyword evidence="4" id="KW-1185">Reference proteome</keyword>